<feature type="transmembrane region" description="Helical" evidence="5">
    <location>
        <begin position="190"/>
        <end position="209"/>
    </location>
</feature>
<evidence type="ECO:0000256" key="3">
    <source>
        <dbReference type="ARBA" id="ARBA00022989"/>
    </source>
</evidence>
<dbReference type="GO" id="GO:0005886">
    <property type="term" value="C:plasma membrane"/>
    <property type="evidence" value="ECO:0007669"/>
    <property type="project" value="TreeGrafter"/>
</dbReference>
<dbReference type="OrthoDB" id="448280at2759"/>
<keyword evidence="4 5" id="KW-0472">Membrane</keyword>
<evidence type="ECO:0000313" key="6">
    <source>
        <dbReference type="EMBL" id="CAI5441741.1"/>
    </source>
</evidence>
<dbReference type="InterPro" id="IPR003689">
    <property type="entry name" value="ZIP"/>
</dbReference>
<feature type="transmembrane region" description="Helical" evidence="5">
    <location>
        <begin position="221"/>
        <end position="245"/>
    </location>
</feature>
<evidence type="ECO:0000256" key="2">
    <source>
        <dbReference type="ARBA" id="ARBA00022692"/>
    </source>
</evidence>
<dbReference type="PANTHER" id="PTHR11040:SF76">
    <property type="entry name" value="ZINC TRANSPORTER ZIP3"/>
    <property type="match status" value="1"/>
</dbReference>
<dbReference type="PANTHER" id="PTHR11040">
    <property type="entry name" value="ZINC/IRON TRANSPORTER"/>
    <property type="match status" value="1"/>
</dbReference>
<reference evidence="6" key="1">
    <citation type="submission" date="2022-11" db="EMBL/GenBank/DDBJ databases">
        <authorList>
            <person name="Kikuchi T."/>
        </authorList>
    </citation>
    <scope>NUCLEOTIDE SEQUENCE</scope>
    <source>
        <strain evidence="6">PS1010</strain>
    </source>
</reference>
<feature type="transmembrane region" description="Helical" evidence="5">
    <location>
        <begin position="46"/>
        <end position="68"/>
    </location>
</feature>
<comment type="subcellular location">
    <subcellularLocation>
        <location evidence="1">Membrane</location>
        <topology evidence="1">Multi-pass membrane protein</topology>
    </subcellularLocation>
</comment>
<keyword evidence="2 5" id="KW-0812">Transmembrane</keyword>
<evidence type="ECO:0000256" key="4">
    <source>
        <dbReference type="ARBA" id="ARBA00023136"/>
    </source>
</evidence>
<dbReference type="Proteomes" id="UP001152747">
    <property type="component" value="Unassembled WGS sequence"/>
</dbReference>
<feature type="transmembrane region" description="Helical" evidence="5">
    <location>
        <begin position="290"/>
        <end position="308"/>
    </location>
</feature>
<sequence length="309" mass="34156">MSILVIKSVLLAIMTIVCMVFGLLPIKMLKVLNDPNISIFHGKSSLIISLLSCFAGGVFLSVCFLDMLPDALSSWQSVQTQWGVEYDYPFVLLITLTSFFLVYIFEDVSALCCEIEHNDENDAYVSKSRARFATVGSLFNMDGTIVKPRSDSIISEKDAPVVKSIVFIAAFLLHVFLESFAFGVQENLRSTTSLFIGIIVHKAIVMFSIGMKLTRNHPRRWWIVVMLISSIALCNATGGIIGIVIESSNMNLIAKDLCTSILMSVSLGTFLFISFFEMLGPERINQHSNILQWISAVLGFALIAGIMAI</sequence>
<accession>A0A9P1ICQ5</accession>
<evidence type="ECO:0000256" key="1">
    <source>
        <dbReference type="ARBA" id="ARBA00004141"/>
    </source>
</evidence>
<evidence type="ECO:0000256" key="5">
    <source>
        <dbReference type="SAM" id="Phobius"/>
    </source>
</evidence>
<feature type="transmembrane region" description="Helical" evidence="5">
    <location>
        <begin position="165"/>
        <end position="184"/>
    </location>
</feature>
<dbReference type="Pfam" id="PF02535">
    <property type="entry name" value="Zip"/>
    <property type="match status" value="1"/>
</dbReference>
<feature type="transmembrane region" description="Helical" evidence="5">
    <location>
        <begin position="257"/>
        <end position="278"/>
    </location>
</feature>
<proteinExistence type="predicted"/>
<feature type="transmembrane region" description="Helical" evidence="5">
    <location>
        <begin position="6"/>
        <end position="26"/>
    </location>
</feature>
<evidence type="ECO:0000313" key="7">
    <source>
        <dbReference type="Proteomes" id="UP001152747"/>
    </source>
</evidence>
<comment type="caution">
    <text evidence="6">The sequence shown here is derived from an EMBL/GenBank/DDBJ whole genome shotgun (WGS) entry which is preliminary data.</text>
</comment>
<dbReference type="AlphaFoldDB" id="A0A9P1ICQ5"/>
<dbReference type="EMBL" id="CANHGI010000002">
    <property type="protein sequence ID" value="CAI5441741.1"/>
    <property type="molecule type" value="Genomic_DNA"/>
</dbReference>
<gene>
    <name evidence="6" type="ORF">CAMP_LOCUS4378</name>
</gene>
<feature type="transmembrane region" description="Helical" evidence="5">
    <location>
        <begin position="88"/>
        <end position="105"/>
    </location>
</feature>
<organism evidence="6 7">
    <name type="scientific">Caenorhabditis angaria</name>
    <dbReference type="NCBI Taxonomy" id="860376"/>
    <lineage>
        <taxon>Eukaryota</taxon>
        <taxon>Metazoa</taxon>
        <taxon>Ecdysozoa</taxon>
        <taxon>Nematoda</taxon>
        <taxon>Chromadorea</taxon>
        <taxon>Rhabditida</taxon>
        <taxon>Rhabditina</taxon>
        <taxon>Rhabditomorpha</taxon>
        <taxon>Rhabditoidea</taxon>
        <taxon>Rhabditidae</taxon>
        <taxon>Peloderinae</taxon>
        <taxon>Caenorhabditis</taxon>
    </lineage>
</organism>
<dbReference type="GO" id="GO:0005385">
    <property type="term" value="F:zinc ion transmembrane transporter activity"/>
    <property type="evidence" value="ECO:0007669"/>
    <property type="project" value="TreeGrafter"/>
</dbReference>
<keyword evidence="7" id="KW-1185">Reference proteome</keyword>
<keyword evidence="3 5" id="KW-1133">Transmembrane helix</keyword>
<name>A0A9P1ICQ5_9PELO</name>
<protein>
    <submittedName>
        <fullName evidence="6">Uncharacterized protein</fullName>
    </submittedName>
</protein>